<organism evidence="1 2">
    <name type="scientific">Bradyrhizobium yuanmingense</name>
    <dbReference type="NCBI Taxonomy" id="108015"/>
    <lineage>
        <taxon>Bacteria</taxon>
        <taxon>Pseudomonadati</taxon>
        <taxon>Pseudomonadota</taxon>
        <taxon>Alphaproteobacteria</taxon>
        <taxon>Hyphomicrobiales</taxon>
        <taxon>Nitrobacteraceae</taxon>
        <taxon>Bradyrhizobium</taxon>
    </lineage>
</organism>
<gene>
    <name evidence="1" type="ORF">AOQ72_27260</name>
</gene>
<reference evidence="1 2" key="1">
    <citation type="submission" date="2015-09" db="EMBL/GenBank/DDBJ databases">
        <title>Draft Genome Sequence of the Strain BR 3267 (Bradyrhizobium yuanmingense) recommended as inoculant for cowpea in Brazil.</title>
        <authorList>
            <person name="Simoes-Araujo J.L."/>
            <person name="Zilli J.E."/>
        </authorList>
    </citation>
    <scope>NUCLEOTIDE SEQUENCE [LARGE SCALE GENOMIC DNA]</scope>
    <source>
        <strain evidence="1 2">BR3267</strain>
    </source>
</reference>
<dbReference type="AlphaFoldDB" id="A0A0R3C6H6"/>
<dbReference type="STRING" id="108015.GA0061099_101262"/>
<evidence type="ECO:0000313" key="2">
    <source>
        <dbReference type="Proteomes" id="UP000051380"/>
    </source>
</evidence>
<protein>
    <submittedName>
        <fullName evidence="1">Uncharacterized protein</fullName>
    </submittedName>
</protein>
<evidence type="ECO:0000313" key="1">
    <source>
        <dbReference type="EMBL" id="KRP93321.1"/>
    </source>
</evidence>
<comment type="caution">
    <text evidence="1">The sequence shown here is derived from an EMBL/GenBank/DDBJ whole genome shotgun (WGS) entry which is preliminary data.</text>
</comment>
<proteinExistence type="predicted"/>
<name>A0A0R3C6H6_9BRAD</name>
<dbReference type="EMBL" id="LJYF01000030">
    <property type="protein sequence ID" value="KRP93321.1"/>
    <property type="molecule type" value="Genomic_DNA"/>
</dbReference>
<accession>A0A0R3C6H6</accession>
<dbReference type="Proteomes" id="UP000051380">
    <property type="component" value="Unassembled WGS sequence"/>
</dbReference>
<dbReference type="RefSeq" id="WP_057028748.1">
    <property type="nucleotide sequence ID" value="NZ_LJYF01000030.1"/>
</dbReference>
<sequence>MSNRICCTDAAEVAELSEGFLARTLPGARFSHREHLIVTSYLLATDPARDWRVELPEMIRAYNVAAGGVNDDVRGYHHTMTMAFLMIIEGILAEVGRRDIVAACNAVLASPATEKDVLLRFWSREALFSREARHGWIEPDLAEFNPCASGHMPA</sequence>